<evidence type="ECO:0000313" key="1">
    <source>
        <dbReference type="EMBL" id="SOY31862.1"/>
    </source>
</evidence>
<dbReference type="EMBL" id="OFSM01000033">
    <property type="protein sequence ID" value="SOY31862.1"/>
    <property type="molecule type" value="Genomic_DNA"/>
</dbReference>
<evidence type="ECO:0008006" key="3">
    <source>
        <dbReference type="Google" id="ProtNLM"/>
    </source>
</evidence>
<keyword evidence="2" id="KW-1185">Reference proteome</keyword>
<sequence length="142" mass="16359">MTFFEQELQKLFGKGTGLSDVRIVGNACYGRLSEDVRVKIHFTNTFSSDNYDALKVVLINRREGPVDSMVLHFSDLWGSRKVNNPNFRDGVCPHIWKDGRDVKWYAYKPTEADYRQLSGAVRDYLDVFREPALGQQMGQKMC</sequence>
<evidence type="ECO:0000313" key="2">
    <source>
        <dbReference type="Proteomes" id="UP000236311"/>
    </source>
</evidence>
<name>A0A2K4ZN81_9FIRM</name>
<organism evidence="1 2">
    <name type="scientific">Acetatifactor muris</name>
    <dbReference type="NCBI Taxonomy" id="879566"/>
    <lineage>
        <taxon>Bacteria</taxon>
        <taxon>Bacillati</taxon>
        <taxon>Bacillota</taxon>
        <taxon>Clostridia</taxon>
        <taxon>Lachnospirales</taxon>
        <taxon>Lachnospiraceae</taxon>
        <taxon>Acetatifactor</taxon>
    </lineage>
</organism>
<accession>A0A2K4ZN81</accession>
<dbReference type="RefSeq" id="WP_103241834.1">
    <property type="nucleotide sequence ID" value="NZ_JANJZD010000035.1"/>
</dbReference>
<reference evidence="1 2" key="1">
    <citation type="submission" date="2018-01" db="EMBL/GenBank/DDBJ databases">
        <authorList>
            <person name="Gaut B.S."/>
            <person name="Morton B.R."/>
            <person name="Clegg M.T."/>
            <person name="Duvall M.R."/>
        </authorList>
    </citation>
    <scope>NUCLEOTIDE SEQUENCE [LARGE SCALE GENOMIC DNA]</scope>
    <source>
        <strain evidence="1">GP69</strain>
    </source>
</reference>
<dbReference type="OrthoDB" id="9807423at2"/>
<protein>
    <recommendedName>
        <fullName evidence="3">DUF4304 domain-containing protein</fullName>
    </recommendedName>
</protein>
<dbReference type="AlphaFoldDB" id="A0A2K4ZN81"/>
<dbReference type="Proteomes" id="UP000236311">
    <property type="component" value="Unassembled WGS sequence"/>
</dbReference>
<proteinExistence type="predicted"/>
<gene>
    <name evidence="1" type="ORF">AMURIS_04611</name>
</gene>